<name>A0A165BQC0_EXIGL</name>
<gene>
    <name evidence="2" type="ORF">EXIGLDRAFT_845003</name>
</gene>
<keyword evidence="1" id="KW-1133">Transmembrane helix</keyword>
<dbReference type="EMBL" id="KV426423">
    <property type="protein sequence ID" value="KZV81058.1"/>
    <property type="molecule type" value="Genomic_DNA"/>
</dbReference>
<organism evidence="2 3">
    <name type="scientific">Exidia glandulosa HHB12029</name>
    <dbReference type="NCBI Taxonomy" id="1314781"/>
    <lineage>
        <taxon>Eukaryota</taxon>
        <taxon>Fungi</taxon>
        <taxon>Dikarya</taxon>
        <taxon>Basidiomycota</taxon>
        <taxon>Agaricomycotina</taxon>
        <taxon>Agaricomycetes</taxon>
        <taxon>Auriculariales</taxon>
        <taxon>Exidiaceae</taxon>
        <taxon>Exidia</taxon>
    </lineage>
</organism>
<evidence type="ECO:0000313" key="2">
    <source>
        <dbReference type="EMBL" id="KZV81058.1"/>
    </source>
</evidence>
<sequence>MLIARARQPSTLFVLLNACIVTALIHYWTSGRSLHAVSVWIGQDLEHEHGHDYPQNPPLSQVAGPASCGGCGSNDTMCALYGEDILARSRAYEGANARFRRVLRDAKAGKHIKIGVLGGSVTNGQGVKQHEIWANVFAEWWKQEFADGEMTIQNGAIAATGTNYMSMCYLEHIDDDADIVLTEFAINDQRYDFNAESFEWLLRQLLELPKRPAVINIQTFGLAYQQLTTGGDLHIAAANYYDTPLISLRNALLPQLLDTREAGPNYFHRLGSGGTDFNHINPRGHQMLADLLIAYTQRQLCALSSSPLPPDAAPSYDDLPLDLEGIPPLRLFQNYNDPPALHLSPYCTSTRTLKHPLIPSFNSGWENWTYTAPGGTEKSYVRATQPGSKIGFKIPVRGGMGRVRLSYLRSATFGLGICKCWLDEDEEAGVLVDGFWDKPLNVALVVIITKTASVGDHVLSCELMDKTHDPEGRTEFRLIAVDAA</sequence>
<dbReference type="Proteomes" id="UP000077266">
    <property type="component" value="Unassembled WGS sequence"/>
</dbReference>
<evidence type="ECO:0000256" key="1">
    <source>
        <dbReference type="SAM" id="Phobius"/>
    </source>
</evidence>
<dbReference type="InParanoid" id="A0A165BQC0"/>
<feature type="transmembrane region" description="Helical" evidence="1">
    <location>
        <begin position="12"/>
        <end position="29"/>
    </location>
</feature>
<dbReference type="Gene3D" id="3.40.50.1110">
    <property type="entry name" value="SGNH hydrolase"/>
    <property type="match status" value="1"/>
</dbReference>
<reference evidence="2 3" key="1">
    <citation type="journal article" date="2016" name="Mol. Biol. Evol.">
        <title>Comparative Genomics of Early-Diverging Mushroom-Forming Fungi Provides Insights into the Origins of Lignocellulose Decay Capabilities.</title>
        <authorList>
            <person name="Nagy L.G."/>
            <person name="Riley R."/>
            <person name="Tritt A."/>
            <person name="Adam C."/>
            <person name="Daum C."/>
            <person name="Floudas D."/>
            <person name="Sun H."/>
            <person name="Yadav J.S."/>
            <person name="Pangilinan J."/>
            <person name="Larsson K.H."/>
            <person name="Matsuura K."/>
            <person name="Barry K."/>
            <person name="Labutti K."/>
            <person name="Kuo R."/>
            <person name="Ohm R.A."/>
            <person name="Bhattacharya S.S."/>
            <person name="Shirouzu T."/>
            <person name="Yoshinaga Y."/>
            <person name="Martin F.M."/>
            <person name="Grigoriev I.V."/>
            <person name="Hibbett D.S."/>
        </authorList>
    </citation>
    <scope>NUCLEOTIDE SEQUENCE [LARGE SCALE GENOMIC DNA]</scope>
    <source>
        <strain evidence="2 3">HHB12029</strain>
    </source>
</reference>
<dbReference type="PANTHER" id="PTHR34407">
    <property type="entry name" value="EXPRESSED PROTEIN"/>
    <property type="match status" value="1"/>
</dbReference>
<dbReference type="AlphaFoldDB" id="A0A165BQC0"/>
<protein>
    <recommendedName>
        <fullName evidence="4">SGNH hydrolase</fullName>
    </recommendedName>
</protein>
<keyword evidence="1" id="KW-0472">Membrane</keyword>
<proteinExistence type="predicted"/>
<dbReference type="InterPro" id="IPR036514">
    <property type="entry name" value="SGNH_hydro_sf"/>
</dbReference>
<evidence type="ECO:0000313" key="3">
    <source>
        <dbReference type="Proteomes" id="UP000077266"/>
    </source>
</evidence>
<dbReference type="CDD" id="cd00229">
    <property type="entry name" value="SGNH_hydrolase"/>
    <property type="match status" value="1"/>
</dbReference>
<dbReference type="PANTHER" id="PTHR34407:SF1">
    <property type="entry name" value="SGNH HYDROLASE-TYPE ESTERASE DOMAIN-CONTAINING PROTEIN"/>
    <property type="match status" value="1"/>
</dbReference>
<keyword evidence="3" id="KW-1185">Reference proteome</keyword>
<accession>A0A165BQC0</accession>
<dbReference type="OrthoDB" id="544608at2759"/>
<keyword evidence="1" id="KW-0812">Transmembrane</keyword>
<evidence type="ECO:0008006" key="4">
    <source>
        <dbReference type="Google" id="ProtNLM"/>
    </source>
</evidence>
<dbReference type="SUPFAM" id="SSF52266">
    <property type="entry name" value="SGNH hydrolase"/>
    <property type="match status" value="1"/>
</dbReference>